<protein>
    <submittedName>
        <fullName evidence="2">Aldehyde dehydrogenase B</fullName>
        <ecNumber evidence="2">1.2.1.22</ecNumber>
    </submittedName>
</protein>
<proteinExistence type="predicted"/>
<dbReference type="EC" id="1.2.1.22" evidence="2"/>
<dbReference type="EMBL" id="CADCVK010000511">
    <property type="protein sequence ID" value="CAA9518400.1"/>
    <property type="molecule type" value="Genomic_DNA"/>
</dbReference>
<gene>
    <name evidence="2" type="ORF">AVDCRST_MAG12-3626</name>
</gene>
<evidence type="ECO:0000313" key="2">
    <source>
        <dbReference type="EMBL" id="CAA9518400.1"/>
    </source>
</evidence>
<dbReference type="GO" id="GO:0008911">
    <property type="term" value="F:lactaldehyde dehydrogenase (NAD+) activity"/>
    <property type="evidence" value="ECO:0007669"/>
    <property type="project" value="UniProtKB-EC"/>
</dbReference>
<reference evidence="2" key="1">
    <citation type="submission" date="2020-02" db="EMBL/GenBank/DDBJ databases">
        <authorList>
            <person name="Meier V. D."/>
        </authorList>
    </citation>
    <scope>NUCLEOTIDE SEQUENCE</scope>
    <source>
        <strain evidence="2">AVDCRST_MAG12</strain>
    </source>
</reference>
<organism evidence="2">
    <name type="scientific">uncultured Rubrobacteraceae bacterium</name>
    <dbReference type="NCBI Taxonomy" id="349277"/>
    <lineage>
        <taxon>Bacteria</taxon>
        <taxon>Bacillati</taxon>
        <taxon>Actinomycetota</taxon>
        <taxon>Rubrobacteria</taxon>
        <taxon>Rubrobacterales</taxon>
        <taxon>Rubrobacteraceae</taxon>
        <taxon>environmental samples</taxon>
    </lineage>
</organism>
<accession>A0A6J4TAS6</accession>
<sequence>AGQAALHLQDAGRGGGDHHGRELPRGRTFLVPDPGAHLRQRGRLEARRVLPRRRRRPGQTLPGRRPPRRRP</sequence>
<feature type="region of interest" description="Disordered" evidence="1">
    <location>
        <begin position="1"/>
        <end position="71"/>
    </location>
</feature>
<feature type="non-terminal residue" evidence="2">
    <location>
        <position position="1"/>
    </location>
</feature>
<dbReference type="AlphaFoldDB" id="A0A6J4TAS6"/>
<evidence type="ECO:0000256" key="1">
    <source>
        <dbReference type="SAM" id="MobiDB-lite"/>
    </source>
</evidence>
<feature type="non-terminal residue" evidence="2">
    <location>
        <position position="71"/>
    </location>
</feature>
<feature type="compositionally biased region" description="Basic and acidic residues" evidence="1">
    <location>
        <begin position="15"/>
        <end position="25"/>
    </location>
</feature>
<keyword evidence="2" id="KW-0560">Oxidoreductase</keyword>
<name>A0A6J4TAS6_9ACTN</name>